<keyword evidence="7" id="KW-0067">ATP-binding</keyword>
<dbReference type="SUPFAM" id="SSF47384">
    <property type="entry name" value="Homodimeric domain of signal transducing histidine kinase"/>
    <property type="match status" value="1"/>
</dbReference>
<keyword evidence="13" id="KW-1185">Reference proteome</keyword>
<dbReference type="InterPro" id="IPR004358">
    <property type="entry name" value="Sig_transdc_His_kin-like_C"/>
</dbReference>
<dbReference type="Gene3D" id="3.30.565.10">
    <property type="entry name" value="Histidine kinase-like ATPase, C-terminal domain"/>
    <property type="match status" value="1"/>
</dbReference>
<keyword evidence="5" id="KW-0547">Nucleotide-binding</keyword>
<dbReference type="EC" id="2.7.13.3" evidence="2"/>
<dbReference type="InterPro" id="IPR013767">
    <property type="entry name" value="PAS_fold"/>
</dbReference>
<dbReference type="InterPro" id="IPR035965">
    <property type="entry name" value="PAS-like_dom_sf"/>
</dbReference>
<dbReference type="InterPro" id="IPR000014">
    <property type="entry name" value="PAS"/>
</dbReference>
<keyword evidence="3" id="KW-0597">Phosphoprotein</keyword>
<dbReference type="InterPro" id="IPR003594">
    <property type="entry name" value="HATPase_dom"/>
</dbReference>
<dbReference type="InterPro" id="IPR001610">
    <property type="entry name" value="PAC"/>
</dbReference>
<dbReference type="PROSITE" id="PS50113">
    <property type="entry name" value="PAC"/>
    <property type="match status" value="3"/>
</dbReference>
<evidence type="ECO:0000256" key="7">
    <source>
        <dbReference type="ARBA" id="ARBA00022840"/>
    </source>
</evidence>
<dbReference type="RefSeq" id="WP_368780803.1">
    <property type="nucleotide sequence ID" value="NZ_CP162940.1"/>
</dbReference>
<evidence type="ECO:0000256" key="4">
    <source>
        <dbReference type="ARBA" id="ARBA00022679"/>
    </source>
</evidence>
<dbReference type="SMART" id="SM00387">
    <property type="entry name" value="HATPase_c"/>
    <property type="match status" value="1"/>
</dbReference>
<keyword evidence="8" id="KW-0902">Two-component regulatory system</keyword>
<evidence type="ECO:0000256" key="8">
    <source>
        <dbReference type="ARBA" id="ARBA00023012"/>
    </source>
</evidence>
<keyword evidence="4" id="KW-0808">Transferase</keyword>
<evidence type="ECO:0000256" key="1">
    <source>
        <dbReference type="ARBA" id="ARBA00000085"/>
    </source>
</evidence>
<evidence type="ECO:0000259" key="9">
    <source>
        <dbReference type="PROSITE" id="PS50109"/>
    </source>
</evidence>
<dbReference type="PROSITE" id="PS50109">
    <property type="entry name" value="HIS_KIN"/>
    <property type="match status" value="1"/>
</dbReference>
<dbReference type="NCBIfam" id="TIGR00229">
    <property type="entry name" value="sensory_box"/>
    <property type="match status" value="3"/>
</dbReference>
<dbReference type="Gene3D" id="1.10.287.130">
    <property type="match status" value="1"/>
</dbReference>
<dbReference type="CDD" id="cd00075">
    <property type="entry name" value="HATPase"/>
    <property type="match status" value="1"/>
</dbReference>
<feature type="domain" description="PAC" evidence="11">
    <location>
        <begin position="84"/>
        <end position="136"/>
    </location>
</feature>
<evidence type="ECO:0000256" key="3">
    <source>
        <dbReference type="ARBA" id="ARBA00022553"/>
    </source>
</evidence>
<evidence type="ECO:0000259" key="10">
    <source>
        <dbReference type="PROSITE" id="PS50112"/>
    </source>
</evidence>
<accession>A0ABV5AG51</accession>
<dbReference type="InterPro" id="IPR036097">
    <property type="entry name" value="HisK_dim/P_sf"/>
</dbReference>
<dbReference type="SMART" id="SM00086">
    <property type="entry name" value="PAC"/>
    <property type="match status" value="3"/>
</dbReference>
<dbReference type="PRINTS" id="PR00344">
    <property type="entry name" value="BCTRLSENSOR"/>
</dbReference>
<dbReference type="Pfam" id="PF00512">
    <property type="entry name" value="HisKA"/>
    <property type="match status" value="1"/>
</dbReference>
<dbReference type="PANTHER" id="PTHR43065:SF10">
    <property type="entry name" value="PEROXIDE STRESS-ACTIVATED HISTIDINE KINASE MAK3"/>
    <property type="match status" value="1"/>
</dbReference>
<reference evidence="12 13" key="1">
    <citation type="journal article" date="2024" name="Int. J. Mol. Sci.">
        <title>Exploration of Alicyclobacillus spp. Genome in Search of Antibiotic Resistance.</title>
        <authorList>
            <person name="Bucka-Kolendo J."/>
            <person name="Kiousi D.E."/>
            <person name="Dekowska A."/>
            <person name="Mikolajczuk-Szczyrba A."/>
            <person name="Karadedos D.M."/>
            <person name="Michael P."/>
            <person name="Galanis A."/>
            <person name="Sokolowska B."/>
        </authorList>
    </citation>
    <scope>NUCLEOTIDE SEQUENCE [LARGE SCALE GENOMIC DNA]</scope>
    <source>
        <strain evidence="12 13">KKP 3000</strain>
    </source>
</reference>
<evidence type="ECO:0000256" key="6">
    <source>
        <dbReference type="ARBA" id="ARBA00022777"/>
    </source>
</evidence>
<dbReference type="SUPFAM" id="SSF55785">
    <property type="entry name" value="PYP-like sensor domain (PAS domain)"/>
    <property type="match status" value="3"/>
</dbReference>
<dbReference type="InterPro" id="IPR003661">
    <property type="entry name" value="HisK_dim/P_dom"/>
</dbReference>
<feature type="domain" description="PAC" evidence="11">
    <location>
        <begin position="209"/>
        <end position="260"/>
    </location>
</feature>
<evidence type="ECO:0000313" key="12">
    <source>
        <dbReference type="EMBL" id="MFB5190815.1"/>
    </source>
</evidence>
<dbReference type="SUPFAM" id="SSF55874">
    <property type="entry name" value="ATPase domain of HSP90 chaperone/DNA topoisomerase II/histidine kinase"/>
    <property type="match status" value="1"/>
</dbReference>
<proteinExistence type="predicted"/>
<dbReference type="CDD" id="cd00082">
    <property type="entry name" value="HisKA"/>
    <property type="match status" value="1"/>
</dbReference>
<dbReference type="CDD" id="cd00130">
    <property type="entry name" value="PAS"/>
    <property type="match status" value="2"/>
</dbReference>
<feature type="domain" description="PAC" evidence="11">
    <location>
        <begin position="334"/>
        <end position="391"/>
    </location>
</feature>
<dbReference type="Pfam" id="PF08448">
    <property type="entry name" value="PAS_4"/>
    <property type="match status" value="2"/>
</dbReference>
<feature type="domain" description="PAS" evidence="10">
    <location>
        <begin position="137"/>
        <end position="198"/>
    </location>
</feature>
<dbReference type="PANTHER" id="PTHR43065">
    <property type="entry name" value="SENSOR HISTIDINE KINASE"/>
    <property type="match status" value="1"/>
</dbReference>
<sequence length="610" mass="67808">MSTLVKSARNVIFPQEILESIYDGYYEMDASCHLVMLNSSLCEILHMPESELIGTAYRSHLTYTQAKSLLTLWRFVWRTGCSRRSHEFSFHGGDGRGLTLEASATLIRNQFGEPTGMRGIIRNVTDRKLVECALRDSERRYRSLFEQNSDVIVQIDLNGRIVDANPTTEKFIGYDCEALRGMTLEMFLTPQDCARVRRGFFYARTGVTKEFEILLRHRTGRHLWASVKTVPIRFAEKVVGVFAICRDITEKHAAVEAIKRLSVQNQSILESVADGICGVDLNGNTVFFNPAAEQISGYCAGDLLGKNLYECLGGPKLRDRAADGAANPILDAIRSGQTRQVRDGYFWRKDGTHFSVEYVVSPIYEADHVTGAVLVFRDVTVQRQSEEMLLHSEKLSVVGQLAAGLAHEIRNPLTAIKGFLQLAARQPEYTAKYIDIMCTEVDRISGITNELLAVAKPQLAEFRPVTLGSIAHRVCELLKSEALMQGITLELSLNDEGAQVLCETDRIHQVLVNLLKNAMDAVADGGQVEVATWVADGLVYLRVTDTGIGMDVETLKRVGEPFYTTKSRGTGLGVMVCQRIIQSHGGCIAWDSRIGEGTSVTLHLPQHIDE</sequence>
<dbReference type="Pfam" id="PF02518">
    <property type="entry name" value="HATPase_c"/>
    <property type="match status" value="1"/>
</dbReference>
<comment type="catalytic activity">
    <reaction evidence="1">
        <text>ATP + protein L-histidine = ADP + protein N-phospho-L-histidine.</text>
        <dbReference type="EC" id="2.7.13.3"/>
    </reaction>
</comment>
<feature type="domain" description="Histidine kinase" evidence="9">
    <location>
        <begin position="404"/>
        <end position="608"/>
    </location>
</feature>
<evidence type="ECO:0000256" key="2">
    <source>
        <dbReference type="ARBA" id="ARBA00012438"/>
    </source>
</evidence>
<evidence type="ECO:0000256" key="5">
    <source>
        <dbReference type="ARBA" id="ARBA00022741"/>
    </source>
</evidence>
<feature type="domain" description="PAS" evidence="10">
    <location>
        <begin position="268"/>
        <end position="310"/>
    </location>
</feature>
<dbReference type="EMBL" id="JBDXSU010000007">
    <property type="protein sequence ID" value="MFB5190815.1"/>
    <property type="molecule type" value="Genomic_DNA"/>
</dbReference>
<dbReference type="InterPro" id="IPR000700">
    <property type="entry name" value="PAS-assoc_C"/>
</dbReference>
<dbReference type="SMART" id="SM00091">
    <property type="entry name" value="PAS"/>
    <property type="match status" value="3"/>
</dbReference>
<dbReference type="InterPro" id="IPR005467">
    <property type="entry name" value="His_kinase_dom"/>
</dbReference>
<dbReference type="Pfam" id="PF00989">
    <property type="entry name" value="PAS"/>
    <property type="match status" value="1"/>
</dbReference>
<protein>
    <recommendedName>
        <fullName evidence="2">histidine kinase</fullName>
        <ecNumber evidence="2">2.7.13.3</ecNumber>
    </recommendedName>
</protein>
<name>A0ABV5AG51_9BACL</name>
<dbReference type="SMART" id="SM00388">
    <property type="entry name" value="HisKA"/>
    <property type="match status" value="1"/>
</dbReference>
<dbReference type="Proteomes" id="UP001579974">
    <property type="component" value="Unassembled WGS sequence"/>
</dbReference>
<dbReference type="PROSITE" id="PS50112">
    <property type="entry name" value="PAS"/>
    <property type="match status" value="2"/>
</dbReference>
<comment type="caution">
    <text evidence="12">The sequence shown here is derived from an EMBL/GenBank/DDBJ whole genome shotgun (WGS) entry which is preliminary data.</text>
</comment>
<gene>
    <name evidence="12" type="ORF">KKP3000_004301</name>
</gene>
<dbReference type="Gene3D" id="3.30.450.20">
    <property type="entry name" value="PAS domain"/>
    <property type="match status" value="3"/>
</dbReference>
<evidence type="ECO:0000259" key="11">
    <source>
        <dbReference type="PROSITE" id="PS50113"/>
    </source>
</evidence>
<organism evidence="12 13">
    <name type="scientific">Alicyclobacillus fastidiosus</name>
    <dbReference type="NCBI Taxonomy" id="392011"/>
    <lineage>
        <taxon>Bacteria</taxon>
        <taxon>Bacillati</taxon>
        <taxon>Bacillota</taxon>
        <taxon>Bacilli</taxon>
        <taxon>Bacillales</taxon>
        <taxon>Alicyclobacillaceae</taxon>
        <taxon>Alicyclobacillus</taxon>
    </lineage>
</organism>
<dbReference type="InterPro" id="IPR036890">
    <property type="entry name" value="HATPase_C_sf"/>
</dbReference>
<dbReference type="InterPro" id="IPR013656">
    <property type="entry name" value="PAS_4"/>
</dbReference>
<keyword evidence="6" id="KW-0418">Kinase</keyword>
<evidence type="ECO:0000313" key="13">
    <source>
        <dbReference type="Proteomes" id="UP001579974"/>
    </source>
</evidence>